<dbReference type="Proteomes" id="UP001553161">
    <property type="component" value="Unassembled WGS sequence"/>
</dbReference>
<reference evidence="1 2" key="1">
    <citation type="submission" date="2024-07" db="EMBL/GenBank/DDBJ databases">
        <authorList>
            <person name="Kang M."/>
        </authorList>
    </citation>
    <scope>NUCLEOTIDE SEQUENCE [LARGE SCALE GENOMIC DNA]</scope>
    <source>
        <strain evidence="1 2">DFM31</strain>
    </source>
</reference>
<dbReference type="EMBL" id="JBFBVU010000037">
    <property type="protein sequence ID" value="MEV8468713.1"/>
    <property type="molecule type" value="Genomic_DNA"/>
</dbReference>
<organism evidence="1 2">
    <name type="scientific">Meridianimarinicoccus marinus</name>
    <dbReference type="NCBI Taxonomy" id="3231483"/>
    <lineage>
        <taxon>Bacteria</taxon>
        <taxon>Pseudomonadati</taxon>
        <taxon>Pseudomonadota</taxon>
        <taxon>Alphaproteobacteria</taxon>
        <taxon>Rhodobacterales</taxon>
        <taxon>Paracoccaceae</taxon>
        <taxon>Meridianimarinicoccus</taxon>
    </lineage>
</organism>
<keyword evidence="2" id="KW-1185">Reference proteome</keyword>
<name>A0ABV3LB40_9RHOB</name>
<proteinExistence type="predicted"/>
<evidence type="ECO:0000313" key="1">
    <source>
        <dbReference type="EMBL" id="MEV8468713.1"/>
    </source>
</evidence>
<protein>
    <recommendedName>
        <fullName evidence="3">Transposase</fullName>
    </recommendedName>
</protein>
<evidence type="ECO:0000313" key="2">
    <source>
        <dbReference type="Proteomes" id="UP001553161"/>
    </source>
</evidence>
<dbReference type="RefSeq" id="WP_366194671.1">
    <property type="nucleotide sequence ID" value="NZ_JBFBVU010000037.1"/>
</dbReference>
<accession>A0ABV3LB40</accession>
<gene>
    <name evidence="1" type="ORF">AB0T83_18270</name>
</gene>
<evidence type="ECO:0008006" key="3">
    <source>
        <dbReference type="Google" id="ProtNLM"/>
    </source>
</evidence>
<sequence length="62" mass="7374">MRRHVLDHTKARTTSGMKLSFSRIEKETGPRRETLLLQRRPKQRTAENMMRAFARIERGYTA</sequence>
<comment type="caution">
    <text evidence="1">The sequence shown here is derived from an EMBL/GenBank/DDBJ whole genome shotgun (WGS) entry which is preliminary data.</text>
</comment>